<dbReference type="EMBL" id="BJVI01000059">
    <property type="protein sequence ID" value="GEL20152.1"/>
    <property type="molecule type" value="Genomic_DNA"/>
</dbReference>
<gene>
    <name evidence="2" type="ORF">PA7_39890</name>
</gene>
<feature type="compositionally biased region" description="Acidic residues" evidence="1">
    <location>
        <begin position="1"/>
        <end position="11"/>
    </location>
</feature>
<evidence type="ECO:0000313" key="3">
    <source>
        <dbReference type="Proteomes" id="UP000321328"/>
    </source>
</evidence>
<comment type="caution">
    <text evidence="2">The sequence shown here is derived from an EMBL/GenBank/DDBJ whole genome shotgun (WGS) entry which is preliminary data.</text>
</comment>
<proteinExistence type="predicted"/>
<keyword evidence="3" id="KW-1185">Reference proteome</keyword>
<reference evidence="2 3" key="1">
    <citation type="submission" date="2019-07" db="EMBL/GenBank/DDBJ databases">
        <title>Whole genome shotgun sequence of Pseudonocardia asaccharolytica NBRC 16224.</title>
        <authorList>
            <person name="Hosoyama A."/>
            <person name="Uohara A."/>
            <person name="Ohji S."/>
            <person name="Ichikawa N."/>
        </authorList>
    </citation>
    <scope>NUCLEOTIDE SEQUENCE [LARGE SCALE GENOMIC DNA]</scope>
    <source>
        <strain evidence="2 3">NBRC 16224</strain>
    </source>
</reference>
<dbReference type="RefSeq" id="WP_154667175.1">
    <property type="nucleotide sequence ID" value="NZ_AUII01000034.1"/>
</dbReference>
<evidence type="ECO:0000313" key="2">
    <source>
        <dbReference type="EMBL" id="GEL20152.1"/>
    </source>
</evidence>
<feature type="region of interest" description="Disordered" evidence="1">
    <location>
        <begin position="1"/>
        <end position="55"/>
    </location>
</feature>
<organism evidence="2 3">
    <name type="scientific">Pseudonocardia asaccharolytica DSM 44247 = NBRC 16224</name>
    <dbReference type="NCBI Taxonomy" id="1123024"/>
    <lineage>
        <taxon>Bacteria</taxon>
        <taxon>Bacillati</taxon>
        <taxon>Actinomycetota</taxon>
        <taxon>Actinomycetes</taxon>
        <taxon>Pseudonocardiales</taxon>
        <taxon>Pseudonocardiaceae</taxon>
        <taxon>Pseudonocardia</taxon>
    </lineage>
</organism>
<feature type="compositionally biased region" description="Acidic residues" evidence="1">
    <location>
        <begin position="19"/>
        <end position="30"/>
    </location>
</feature>
<sequence>MGIEDPDEDVLEQQQAVEPDAEDEPADEGELGSVPLEADPADVAEQGRVYPDDEY</sequence>
<name>A0A511D5T5_9PSEU</name>
<dbReference type="AlphaFoldDB" id="A0A511D5T5"/>
<protein>
    <submittedName>
        <fullName evidence="2">Uncharacterized protein</fullName>
    </submittedName>
</protein>
<accession>A0A511D5T5</accession>
<dbReference type="STRING" id="1123024.GCA_000423625_04470"/>
<evidence type="ECO:0000256" key="1">
    <source>
        <dbReference type="SAM" id="MobiDB-lite"/>
    </source>
</evidence>
<dbReference type="Proteomes" id="UP000321328">
    <property type="component" value="Unassembled WGS sequence"/>
</dbReference>